<dbReference type="STRING" id="47855.GA0070606_0602"/>
<gene>
    <name evidence="2" type="ORF">GA0070606_0602</name>
</gene>
<proteinExistence type="predicted"/>
<feature type="region of interest" description="Disordered" evidence="1">
    <location>
        <begin position="1"/>
        <end position="22"/>
    </location>
</feature>
<reference evidence="3" key="1">
    <citation type="submission" date="2016-06" db="EMBL/GenBank/DDBJ databases">
        <authorList>
            <person name="Varghese N."/>
            <person name="Submissions Spin"/>
        </authorList>
    </citation>
    <scope>NUCLEOTIDE SEQUENCE [LARGE SCALE GENOMIC DNA]</scope>
    <source>
        <strain evidence="3">DSM 43903</strain>
    </source>
</reference>
<dbReference type="RefSeq" id="WP_091094940.1">
    <property type="nucleotide sequence ID" value="NZ_FMHZ01000002.1"/>
</dbReference>
<evidence type="ECO:0000256" key="1">
    <source>
        <dbReference type="SAM" id="MobiDB-lite"/>
    </source>
</evidence>
<evidence type="ECO:0000313" key="2">
    <source>
        <dbReference type="EMBL" id="SCL45099.1"/>
    </source>
</evidence>
<sequence>MSDLPEDLAPTRRPAGGRRWIDSSGGPLVVVPATALPAWRGVPDDFDPDDLDTWGDYGRACAVEGNAGVLRAGDAEALVLADEPAATTYLPERRLFVRRIRAERGAAGQRADADADADADSEAEVVRLVPEAVERADWEDAGSWTTDGPAELFDAALGGDEAAPTGRLRVEVEPGTYRLRTACVEIGGTTALGLVHLAG</sequence>
<protein>
    <submittedName>
        <fullName evidence="2">Immunity protein 21</fullName>
    </submittedName>
</protein>
<accession>A0A1C6TTU8</accession>
<dbReference type="Proteomes" id="UP000199001">
    <property type="component" value="Unassembled WGS sequence"/>
</dbReference>
<organism evidence="2 3">
    <name type="scientific">Micromonospora citrea</name>
    <dbReference type="NCBI Taxonomy" id="47855"/>
    <lineage>
        <taxon>Bacteria</taxon>
        <taxon>Bacillati</taxon>
        <taxon>Actinomycetota</taxon>
        <taxon>Actinomycetes</taxon>
        <taxon>Micromonosporales</taxon>
        <taxon>Micromonosporaceae</taxon>
        <taxon>Micromonospora</taxon>
    </lineage>
</organism>
<name>A0A1C6TTU8_9ACTN</name>
<dbReference type="AlphaFoldDB" id="A0A1C6TTU8"/>
<dbReference type="EMBL" id="FMHZ01000002">
    <property type="protein sequence ID" value="SCL45099.1"/>
    <property type="molecule type" value="Genomic_DNA"/>
</dbReference>
<dbReference type="OrthoDB" id="3471576at2"/>
<keyword evidence="3" id="KW-1185">Reference proteome</keyword>
<evidence type="ECO:0000313" key="3">
    <source>
        <dbReference type="Proteomes" id="UP000199001"/>
    </source>
</evidence>
<dbReference type="InterPro" id="IPR028961">
    <property type="entry name" value="Imm21"/>
</dbReference>
<dbReference type="Pfam" id="PF15589">
    <property type="entry name" value="Imm21"/>
    <property type="match status" value="1"/>
</dbReference>